<dbReference type="CDD" id="cd18809">
    <property type="entry name" value="SF1_C_RecD"/>
    <property type="match status" value="1"/>
</dbReference>
<sequence length="426" mass="47705">MEVLPEYRFILEAVKAGCPAIFVTGKAGTGKSTLIHWLRSQLDSCAVLAPTAVAAANVQGDTIHSFFGLPPRLIDPAEKHSTTTKVRLVLENIKCLVVDEVSMVLPNLVDTMSNILRSARGNSLPFGGVPVIFVGDLLQLPPVVSTPEESVYFSHRYPTPYFFSADIFKEQKIIPVVLTKVRRQADETFIDALNRIRLNDDCREAVAQFNRHCYRDKPSGSPAGVYLVPTNQAARTLNMRELNTLPEPVRLYEAEIRGNVPINRWKLPVSDRLELKVGAKTIFLKNRKPHWINGDIGTVVELDDDLIHVRKEQSDNVVAVGRETWHKYKYAYDYQTRRVEAEIVGDFRQFPLALGWAITIHKSQGLTLDNLTLDLGGGAFAEGQTYVALSRSRTLDGISLVRPIAMRDVRTDPVVLAFYRDLGIDR</sequence>
<protein>
    <submittedName>
        <fullName evidence="2">Viral (Super1) RNA helicase family protein</fullName>
    </submittedName>
</protein>
<dbReference type="GO" id="GO:0006281">
    <property type="term" value="P:DNA repair"/>
    <property type="evidence" value="ECO:0007669"/>
    <property type="project" value="InterPro"/>
</dbReference>
<dbReference type="PATRIC" id="fig|84531.8.peg.497"/>
<dbReference type="STRING" id="84531.LA76x_0477"/>
<dbReference type="AlphaFoldDB" id="A0A0S2F519"/>
<feature type="domain" description="DNA helicase Pif1-like DEAD-box helicase" evidence="1">
    <location>
        <begin position="10"/>
        <end position="155"/>
    </location>
</feature>
<evidence type="ECO:0000313" key="2">
    <source>
        <dbReference type="EMBL" id="ALN78638.1"/>
    </source>
</evidence>
<keyword evidence="2" id="KW-0347">Helicase</keyword>
<proteinExistence type="predicted"/>
<gene>
    <name evidence="2" type="ORF">LA76x_0477</name>
</gene>
<dbReference type="InterPro" id="IPR027417">
    <property type="entry name" value="P-loop_NTPase"/>
</dbReference>
<keyword evidence="3" id="KW-1185">Reference proteome</keyword>
<keyword evidence="2" id="KW-0547">Nucleotide-binding</keyword>
<name>A0A0S2F519_LYSAN</name>
<dbReference type="GO" id="GO:0003678">
    <property type="term" value="F:DNA helicase activity"/>
    <property type="evidence" value="ECO:0007669"/>
    <property type="project" value="InterPro"/>
</dbReference>
<dbReference type="PANTHER" id="PTHR47642:SF7">
    <property type="entry name" value="ATP-DEPENDENT DNA HELICASE PIF1"/>
    <property type="match status" value="1"/>
</dbReference>
<reference evidence="2 3" key="1">
    <citation type="journal article" date="2015" name="BMC Genomics">
        <title>Comparative genomics and metabolic profiling of the genus Lysobacter.</title>
        <authorList>
            <person name="de Bruijn I."/>
            <person name="Cheng X."/>
            <person name="de Jager V."/>
            <person name="Exposito R.G."/>
            <person name="Watrous J."/>
            <person name="Patel N."/>
            <person name="Postma J."/>
            <person name="Dorrestein P.C."/>
            <person name="Kobayashi D."/>
            <person name="Raaijmakers J.M."/>
        </authorList>
    </citation>
    <scope>NUCLEOTIDE SEQUENCE [LARGE SCALE GENOMIC DNA]</scope>
    <source>
        <strain evidence="2 3">76</strain>
    </source>
</reference>
<keyword evidence="2" id="KW-0378">Hydrolase</keyword>
<dbReference type="Pfam" id="PF05970">
    <property type="entry name" value="PIF1"/>
    <property type="match status" value="1"/>
</dbReference>
<evidence type="ECO:0000313" key="3">
    <source>
        <dbReference type="Proteomes" id="UP000060787"/>
    </source>
</evidence>
<evidence type="ECO:0000259" key="1">
    <source>
        <dbReference type="Pfam" id="PF05970"/>
    </source>
</evidence>
<dbReference type="Gene3D" id="3.40.50.300">
    <property type="entry name" value="P-loop containing nucleotide triphosphate hydrolases"/>
    <property type="match status" value="1"/>
</dbReference>
<accession>A0A0S2F519</accession>
<dbReference type="InterPro" id="IPR051055">
    <property type="entry name" value="PIF1_helicase"/>
</dbReference>
<dbReference type="GO" id="GO:0000723">
    <property type="term" value="P:telomere maintenance"/>
    <property type="evidence" value="ECO:0007669"/>
    <property type="project" value="InterPro"/>
</dbReference>
<organism evidence="2 3">
    <name type="scientific">Lysobacter antibioticus</name>
    <dbReference type="NCBI Taxonomy" id="84531"/>
    <lineage>
        <taxon>Bacteria</taxon>
        <taxon>Pseudomonadati</taxon>
        <taxon>Pseudomonadota</taxon>
        <taxon>Gammaproteobacteria</taxon>
        <taxon>Lysobacterales</taxon>
        <taxon>Lysobacteraceae</taxon>
        <taxon>Lysobacter</taxon>
    </lineage>
</organism>
<dbReference type="EMBL" id="CP011129">
    <property type="protein sequence ID" value="ALN78638.1"/>
    <property type="molecule type" value="Genomic_DNA"/>
</dbReference>
<dbReference type="SUPFAM" id="SSF52540">
    <property type="entry name" value="P-loop containing nucleoside triphosphate hydrolases"/>
    <property type="match status" value="2"/>
</dbReference>
<dbReference type="InterPro" id="IPR010285">
    <property type="entry name" value="DNA_helicase_pif1-like_DEAD"/>
</dbReference>
<keyword evidence="2" id="KW-0067">ATP-binding</keyword>
<dbReference type="KEGG" id="lab:LA76x_0477"/>
<dbReference type="PANTHER" id="PTHR47642">
    <property type="entry name" value="ATP-DEPENDENT DNA HELICASE"/>
    <property type="match status" value="1"/>
</dbReference>
<dbReference type="Proteomes" id="UP000060787">
    <property type="component" value="Chromosome"/>
</dbReference>